<evidence type="ECO:0000259" key="2">
    <source>
        <dbReference type="Pfam" id="PF02470"/>
    </source>
</evidence>
<dbReference type="Pfam" id="PF02470">
    <property type="entry name" value="MlaD"/>
    <property type="match status" value="1"/>
</dbReference>
<dbReference type="PANTHER" id="PTHR33371:SF18">
    <property type="entry name" value="MCE-FAMILY PROTEIN MCE3C"/>
    <property type="match status" value="1"/>
</dbReference>
<dbReference type="InterPro" id="IPR024516">
    <property type="entry name" value="Mce_C"/>
</dbReference>
<protein>
    <submittedName>
        <fullName evidence="4">Phospholipid/cholesterol/gamma-HCH transport system substrate-binding protein</fullName>
    </submittedName>
</protein>
<feature type="transmembrane region" description="Helical" evidence="1">
    <location>
        <begin position="12"/>
        <end position="31"/>
    </location>
</feature>
<dbReference type="NCBIfam" id="TIGR00996">
    <property type="entry name" value="Mtu_fam_mce"/>
    <property type="match status" value="1"/>
</dbReference>
<feature type="domain" description="Mammalian cell entry C-terminal" evidence="3">
    <location>
        <begin position="118"/>
        <end position="288"/>
    </location>
</feature>
<reference evidence="4 5" key="1">
    <citation type="submission" date="2017-06" db="EMBL/GenBank/DDBJ databases">
        <authorList>
            <person name="Kim H.J."/>
            <person name="Triplett B.A."/>
        </authorList>
    </citation>
    <scope>NUCLEOTIDE SEQUENCE [LARGE SCALE GENOMIC DNA]</scope>
    <source>
        <strain evidence="4 5">DSM 45207</strain>
    </source>
</reference>
<feature type="domain" description="Mce/MlaD" evidence="2">
    <location>
        <begin position="40"/>
        <end position="114"/>
    </location>
</feature>
<dbReference type="Proteomes" id="UP000198348">
    <property type="component" value="Unassembled WGS sequence"/>
</dbReference>
<evidence type="ECO:0000259" key="3">
    <source>
        <dbReference type="Pfam" id="PF11887"/>
    </source>
</evidence>
<dbReference type="InterPro" id="IPR005693">
    <property type="entry name" value="Mce"/>
</dbReference>
<dbReference type="EMBL" id="FZNW01000002">
    <property type="protein sequence ID" value="SNR33138.1"/>
    <property type="molecule type" value="Genomic_DNA"/>
</dbReference>
<sequence>MIKPFRARNPIAVGLVGATVMIALFLGALNWDRLPLVAGGQTYTAEFAEAAGLAAGDDVLVAGVEVGEVTDVALDTDRVVARFSVEDDVWVGDKSVAAITIKTALGQKSLSLDPLGSAELDPGERIPMERSVTPFDINDAFDELAVVFGEIDTEQLAEAFDTMAETFSSSTPEDVRASFEGLSDFSRTISERDEELAELLSNTNEISGTLAEHNEQFEALIGDGSTLLAELEDRRDAIGELLSGAREMSSQLSGLVEDNEEEIGPMLEQLDRVTVVLERNQRHLNESLELAGPFYRMMGDTVSARGWIDSYICGLVDGGDASCVPPRSGGG</sequence>
<accession>A0A238VG45</accession>
<keyword evidence="1" id="KW-1133">Transmembrane helix</keyword>
<dbReference type="GO" id="GO:0005576">
    <property type="term" value="C:extracellular region"/>
    <property type="evidence" value="ECO:0007669"/>
    <property type="project" value="TreeGrafter"/>
</dbReference>
<keyword evidence="5" id="KW-1185">Reference proteome</keyword>
<dbReference type="RefSeq" id="WP_089299885.1">
    <property type="nucleotide sequence ID" value="NZ_FZNW01000002.1"/>
</dbReference>
<organism evidence="4 5">
    <name type="scientific">Haloechinothrix alba</name>
    <dbReference type="NCBI Taxonomy" id="664784"/>
    <lineage>
        <taxon>Bacteria</taxon>
        <taxon>Bacillati</taxon>
        <taxon>Actinomycetota</taxon>
        <taxon>Actinomycetes</taxon>
        <taxon>Pseudonocardiales</taxon>
        <taxon>Pseudonocardiaceae</taxon>
        <taxon>Haloechinothrix</taxon>
    </lineage>
</organism>
<proteinExistence type="predicted"/>
<dbReference type="OrthoDB" id="5241191at2"/>
<evidence type="ECO:0000313" key="4">
    <source>
        <dbReference type="EMBL" id="SNR33138.1"/>
    </source>
</evidence>
<evidence type="ECO:0000256" key="1">
    <source>
        <dbReference type="SAM" id="Phobius"/>
    </source>
</evidence>
<dbReference type="Pfam" id="PF11887">
    <property type="entry name" value="Mce4_CUP1"/>
    <property type="match status" value="1"/>
</dbReference>
<dbReference type="AlphaFoldDB" id="A0A238VG45"/>
<name>A0A238VG45_9PSEU</name>
<keyword evidence="1" id="KW-0812">Transmembrane</keyword>
<dbReference type="PRINTS" id="PR01782">
    <property type="entry name" value="MCEVIRFACTOR"/>
</dbReference>
<keyword evidence="1" id="KW-0472">Membrane</keyword>
<dbReference type="PANTHER" id="PTHR33371">
    <property type="entry name" value="INTERMEMBRANE PHOSPHOLIPID TRANSPORT SYSTEM BINDING PROTEIN MLAD-RELATED"/>
    <property type="match status" value="1"/>
</dbReference>
<dbReference type="InterPro" id="IPR003399">
    <property type="entry name" value="Mce/MlaD"/>
</dbReference>
<evidence type="ECO:0000313" key="5">
    <source>
        <dbReference type="Proteomes" id="UP000198348"/>
    </source>
</evidence>
<gene>
    <name evidence="4" type="ORF">SAMN06265360_102198</name>
</gene>
<dbReference type="InterPro" id="IPR052336">
    <property type="entry name" value="MlaD_Phospholipid_Transporter"/>
</dbReference>